<evidence type="ECO:0000313" key="2">
    <source>
        <dbReference type="Proteomes" id="UP000276133"/>
    </source>
</evidence>
<name>A0A3M7QCY6_BRAPC</name>
<comment type="caution">
    <text evidence="1">The sequence shown here is derived from an EMBL/GenBank/DDBJ whole genome shotgun (WGS) entry which is preliminary data.</text>
</comment>
<sequence length="105" mass="12328">MEYYEVNLDIFLIPSSLSDEVHDFKVLIDDDMLSNNFPIQAFISVEHTITTKKRTKKLNNQRFTSEQPSNLYYDESLCFDKQIKEKLTHNTLASLYNSLYNKNPA</sequence>
<evidence type="ECO:0000313" key="1">
    <source>
        <dbReference type="EMBL" id="RNA09296.1"/>
    </source>
</evidence>
<accession>A0A3M7QCY6</accession>
<organism evidence="1 2">
    <name type="scientific">Brachionus plicatilis</name>
    <name type="common">Marine rotifer</name>
    <name type="synonym">Brachionus muelleri</name>
    <dbReference type="NCBI Taxonomy" id="10195"/>
    <lineage>
        <taxon>Eukaryota</taxon>
        <taxon>Metazoa</taxon>
        <taxon>Spiralia</taxon>
        <taxon>Gnathifera</taxon>
        <taxon>Rotifera</taxon>
        <taxon>Eurotatoria</taxon>
        <taxon>Monogononta</taxon>
        <taxon>Pseudotrocha</taxon>
        <taxon>Ploima</taxon>
        <taxon>Brachionidae</taxon>
        <taxon>Brachionus</taxon>
    </lineage>
</organism>
<proteinExistence type="predicted"/>
<dbReference type="EMBL" id="REGN01006483">
    <property type="protein sequence ID" value="RNA09296.1"/>
    <property type="molecule type" value="Genomic_DNA"/>
</dbReference>
<dbReference type="AlphaFoldDB" id="A0A3M7QCY6"/>
<keyword evidence="2" id="KW-1185">Reference proteome</keyword>
<dbReference type="Proteomes" id="UP000276133">
    <property type="component" value="Unassembled WGS sequence"/>
</dbReference>
<protein>
    <submittedName>
        <fullName evidence="1">Uncharacterized protein</fullName>
    </submittedName>
</protein>
<gene>
    <name evidence="1" type="ORF">BpHYR1_015318</name>
</gene>
<reference evidence="1 2" key="1">
    <citation type="journal article" date="2018" name="Sci. Rep.">
        <title>Genomic signatures of local adaptation to the degree of environmental predictability in rotifers.</title>
        <authorList>
            <person name="Franch-Gras L."/>
            <person name="Hahn C."/>
            <person name="Garcia-Roger E.M."/>
            <person name="Carmona M.J."/>
            <person name="Serra M."/>
            <person name="Gomez A."/>
        </authorList>
    </citation>
    <scope>NUCLEOTIDE SEQUENCE [LARGE SCALE GENOMIC DNA]</scope>
    <source>
        <strain evidence="1">HYR1</strain>
    </source>
</reference>